<feature type="domain" description="PPM-type phosphatase" evidence="1">
    <location>
        <begin position="5"/>
        <end position="241"/>
    </location>
</feature>
<dbReference type="GO" id="GO:0004722">
    <property type="term" value="F:protein serine/threonine phosphatase activity"/>
    <property type="evidence" value="ECO:0007669"/>
    <property type="project" value="InterPro"/>
</dbReference>
<gene>
    <name evidence="2" type="ORF">B1s21160_06100</name>
</gene>
<proteinExistence type="predicted"/>
<dbReference type="InterPro" id="IPR015655">
    <property type="entry name" value="PP2C"/>
</dbReference>
<dbReference type="SMART" id="SM00331">
    <property type="entry name" value="PP2C_SIG"/>
    <property type="match status" value="1"/>
</dbReference>
<dbReference type="OrthoDB" id="9801841at2"/>
<dbReference type="Gene3D" id="3.60.40.10">
    <property type="entry name" value="PPM-type phosphatase domain"/>
    <property type="match status" value="1"/>
</dbReference>
<accession>A0A249KB91</accession>
<name>A0A249KB91_9ACTN</name>
<sequence>MKWQFNSFAQTDLGLVRGGNEDSAIVCSNLIAVADGMGGHAGGEVASAIAINALEQILPIISDLELEIFSREDLFLNITYDIDRQILEKSKLQPDLSGMGTTLTALSILDKNIELLHIGDSRCYRYRDKKLEQLSYDHTVMQELLDQGRLTPDEVFDHPQRSLLTQALMGDSGLDPVLVSYEIKKGDKFLLCSDGLTNVLSNYEISKIIEANEDNKVAAALIAEVLSKGAPDNITIIWSEIVEGKQDNFIKKLGAANE</sequence>
<dbReference type="CDD" id="cd00143">
    <property type="entry name" value="PP2Cc"/>
    <property type="match status" value="1"/>
</dbReference>
<dbReference type="Pfam" id="PF13672">
    <property type="entry name" value="PP2C_2"/>
    <property type="match status" value="1"/>
</dbReference>
<dbReference type="KEGG" id="nhi:B1s21160_06100"/>
<dbReference type="InterPro" id="IPR036457">
    <property type="entry name" value="PPM-type-like_dom_sf"/>
</dbReference>
<evidence type="ECO:0000313" key="2">
    <source>
        <dbReference type="EMBL" id="ASY13975.1"/>
    </source>
</evidence>
<dbReference type="InterPro" id="IPR001932">
    <property type="entry name" value="PPM-type_phosphatase-like_dom"/>
</dbReference>
<keyword evidence="3" id="KW-1185">Reference proteome</keyword>
<dbReference type="EMBL" id="CP016771">
    <property type="protein sequence ID" value="ASY13975.1"/>
    <property type="molecule type" value="Genomic_DNA"/>
</dbReference>
<dbReference type="RefSeq" id="WP_095672924.1">
    <property type="nucleotide sequence ID" value="NZ_CP016771.1"/>
</dbReference>
<protein>
    <submittedName>
        <fullName evidence="2">PPM family protein phosphatase</fullName>
    </submittedName>
</protein>
<reference evidence="2 3" key="1">
    <citation type="submission" date="2016-07" db="EMBL/GenBank/DDBJ databases">
        <title>High microdiversification within the ubiquitous acI lineage of Actinobacteria.</title>
        <authorList>
            <person name="Neuenschwander S.M."/>
            <person name="Salcher M."/>
            <person name="Ghai R."/>
            <person name="Pernthaler J."/>
        </authorList>
    </citation>
    <scope>NUCLEOTIDE SEQUENCE [LARGE SCALE GENOMIC DNA]</scope>
    <source>
        <strain evidence="2">MMS-21-160</strain>
    </source>
</reference>
<dbReference type="SMART" id="SM00332">
    <property type="entry name" value="PP2Cc"/>
    <property type="match status" value="1"/>
</dbReference>
<dbReference type="PROSITE" id="PS51746">
    <property type="entry name" value="PPM_2"/>
    <property type="match status" value="1"/>
</dbReference>
<dbReference type="PANTHER" id="PTHR47992">
    <property type="entry name" value="PROTEIN PHOSPHATASE"/>
    <property type="match status" value="1"/>
</dbReference>
<evidence type="ECO:0000259" key="1">
    <source>
        <dbReference type="PROSITE" id="PS51746"/>
    </source>
</evidence>
<dbReference type="AlphaFoldDB" id="A0A249KB91"/>
<dbReference type="Proteomes" id="UP000217171">
    <property type="component" value="Chromosome"/>
</dbReference>
<dbReference type="SUPFAM" id="SSF81606">
    <property type="entry name" value="PP2C-like"/>
    <property type="match status" value="1"/>
</dbReference>
<evidence type="ECO:0000313" key="3">
    <source>
        <dbReference type="Proteomes" id="UP000217171"/>
    </source>
</evidence>
<organism evidence="2 3">
    <name type="scientific">Candidatus Nanopelagicus hibericus</name>
    <dbReference type="NCBI Taxonomy" id="1884915"/>
    <lineage>
        <taxon>Bacteria</taxon>
        <taxon>Bacillati</taxon>
        <taxon>Actinomycetota</taxon>
        <taxon>Actinomycetes</taxon>
        <taxon>Candidatus Nanopelagicales</taxon>
        <taxon>Candidatus Nanopelagicaceae</taxon>
        <taxon>Candidatus Nanopelagicus</taxon>
    </lineage>
</organism>